<sequence length="259" mass="29558">MSVHKSPSDGLMDTSEAKEIFQTQTTESIPWEPIYHSIETERLWPSDPTISNFNLEHWPEEGIKTILDAGCGDGKNLAWLIEQGFFGLGVDASTTALHRCQNYLNAKGLKSRYLLLSAQQLESLPFLDGELPAAICIDVLGHTQNPSSILVELSRVLQSGGLLYLSLFHPDDSCRLGLRIRPGENPGDYWYTPSVPSQSAPDLEYYYHFYTENEVRQLFQDLPVTLLELKRQAWNEPPHEKYREEEHTHVSWFALLKRI</sequence>
<dbReference type="PANTHER" id="PTHR43861">
    <property type="entry name" value="TRANS-ACONITATE 2-METHYLTRANSFERASE-RELATED"/>
    <property type="match status" value="1"/>
</dbReference>
<gene>
    <name evidence="2" type="ORF">WJM97_07145</name>
</gene>
<dbReference type="GO" id="GO:0032259">
    <property type="term" value="P:methylation"/>
    <property type="evidence" value="ECO:0007669"/>
    <property type="project" value="UniProtKB-KW"/>
</dbReference>
<dbReference type="Gene3D" id="3.40.50.150">
    <property type="entry name" value="Vaccinia Virus protein VP39"/>
    <property type="match status" value="1"/>
</dbReference>
<dbReference type="RefSeq" id="WP_353932353.1">
    <property type="nucleotide sequence ID" value="NZ_CP150886.1"/>
</dbReference>
<dbReference type="InterPro" id="IPR013216">
    <property type="entry name" value="Methyltransf_11"/>
</dbReference>
<dbReference type="InterPro" id="IPR029063">
    <property type="entry name" value="SAM-dependent_MTases_sf"/>
</dbReference>
<dbReference type="GO" id="GO:0008168">
    <property type="term" value="F:methyltransferase activity"/>
    <property type="evidence" value="ECO:0007669"/>
    <property type="project" value="UniProtKB-KW"/>
</dbReference>
<name>A0ABZ2UZ03_9CYAN</name>
<reference evidence="2 3" key="1">
    <citation type="submission" date="2024-04" db="EMBL/GenBank/DDBJ databases">
        <title>Okeanomitos corallinicola gen. &amp; sp. nov. (Nostocales, Cyanobacteria), a new toxic marine heterocyst-forming cyanobacterium from a coral reef.</title>
        <authorList>
            <person name="Li H."/>
            <person name="Li R."/>
            <person name="Kang J."/>
            <person name="Hii K.S."/>
            <person name="Mohamed H.F."/>
            <person name="Xu X."/>
            <person name="Luo Z."/>
        </authorList>
    </citation>
    <scope>NUCLEOTIDE SEQUENCE [LARGE SCALE GENOMIC DNA]</scope>
    <source>
        <strain evidence="2 3">TIOX110</strain>
    </source>
</reference>
<evidence type="ECO:0000313" key="2">
    <source>
        <dbReference type="EMBL" id="WZB89453.1"/>
    </source>
</evidence>
<keyword evidence="3" id="KW-1185">Reference proteome</keyword>
<evidence type="ECO:0000259" key="1">
    <source>
        <dbReference type="Pfam" id="PF08241"/>
    </source>
</evidence>
<protein>
    <submittedName>
        <fullName evidence="2">Class I SAM-dependent methyltransferase</fullName>
    </submittedName>
</protein>
<organism evidence="2 3">
    <name type="scientific">Okeanomitos corallinicola TIOX110</name>
    <dbReference type="NCBI Taxonomy" id="3133117"/>
    <lineage>
        <taxon>Bacteria</taxon>
        <taxon>Bacillati</taxon>
        <taxon>Cyanobacteriota</taxon>
        <taxon>Cyanophyceae</taxon>
        <taxon>Nostocales</taxon>
        <taxon>Aphanizomenonaceae</taxon>
        <taxon>Okeanomitos</taxon>
    </lineage>
</organism>
<dbReference type="SUPFAM" id="SSF53335">
    <property type="entry name" value="S-adenosyl-L-methionine-dependent methyltransferases"/>
    <property type="match status" value="1"/>
</dbReference>
<dbReference type="EMBL" id="CP150886">
    <property type="protein sequence ID" value="WZB89453.1"/>
    <property type="molecule type" value="Genomic_DNA"/>
</dbReference>
<feature type="domain" description="Methyltransferase type 11" evidence="1">
    <location>
        <begin position="67"/>
        <end position="165"/>
    </location>
</feature>
<accession>A0ABZ2UZ03</accession>
<dbReference type="CDD" id="cd02440">
    <property type="entry name" value="AdoMet_MTases"/>
    <property type="match status" value="1"/>
</dbReference>
<keyword evidence="2" id="KW-0489">Methyltransferase</keyword>
<dbReference type="Proteomes" id="UP001483337">
    <property type="component" value="Chromosome"/>
</dbReference>
<proteinExistence type="predicted"/>
<dbReference type="Pfam" id="PF08241">
    <property type="entry name" value="Methyltransf_11"/>
    <property type="match status" value="1"/>
</dbReference>
<keyword evidence="2" id="KW-0808">Transferase</keyword>
<evidence type="ECO:0000313" key="3">
    <source>
        <dbReference type="Proteomes" id="UP001483337"/>
    </source>
</evidence>